<gene>
    <name evidence="1" type="ORF">METZ01_LOCUS319611</name>
</gene>
<dbReference type="AlphaFoldDB" id="A0A382P1U6"/>
<reference evidence="1" key="1">
    <citation type="submission" date="2018-05" db="EMBL/GenBank/DDBJ databases">
        <authorList>
            <person name="Lanie J.A."/>
            <person name="Ng W.-L."/>
            <person name="Kazmierczak K.M."/>
            <person name="Andrzejewski T.M."/>
            <person name="Davidsen T.M."/>
            <person name="Wayne K.J."/>
            <person name="Tettelin H."/>
            <person name="Glass J.I."/>
            <person name="Rusch D."/>
            <person name="Podicherti R."/>
            <person name="Tsui H.-C.T."/>
            <person name="Winkler M.E."/>
        </authorList>
    </citation>
    <scope>NUCLEOTIDE SEQUENCE</scope>
</reference>
<dbReference type="EMBL" id="UINC01103956">
    <property type="protein sequence ID" value="SVC66757.1"/>
    <property type="molecule type" value="Genomic_DNA"/>
</dbReference>
<sequence>VLEKAGGAKARKALADGSLEVDTVMPQDVWDKQMDEDIRPVLNAITKDAMESYSEKSKDYDPPSSNSLIANVDAQMDRIKSINMDSREAVVREIGNCRHTTDDAQRLAIFKSALTEHFTHLLAKVRPRVAVDESQRAWNAATSS</sequence>
<proteinExistence type="predicted"/>
<protein>
    <submittedName>
        <fullName evidence="1">Uncharacterized protein</fullName>
    </submittedName>
</protein>
<evidence type="ECO:0000313" key="1">
    <source>
        <dbReference type="EMBL" id="SVC66757.1"/>
    </source>
</evidence>
<accession>A0A382P1U6</accession>
<organism evidence="1">
    <name type="scientific">marine metagenome</name>
    <dbReference type="NCBI Taxonomy" id="408172"/>
    <lineage>
        <taxon>unclassified sequences</taxon>
        <taxon>metagenomes</taxon>
        <taxon>ecological metagenomes</taxon>
    </lineage>
</organism>
<name>A0A382P1U6_9ZZZZ</name>
<feature type="non-terminal residue" evidence="1">
    <location>
        <position position="1"/>
    </location>
</feature>